<keyword evidence="12" id="KW-1185">Reference proteome</keyword>
<dbReference type="AlphaFoldDB" id="A0A4V1LMT6"/>
<dbReference type="GO" id="GO:0005524">
    <property type="term" value="F:ATP binding"/>
    <property type="evidence" value="ECO:0007669"/>
    <property type="project" value="UniProtKB-UniRule"/>
</dbReference>
<dbReference type="RefSeq" id="WP_129017636.1">
    <property type="nucleotide sequence ID" value="NZ_SDDZ01000006.1"/>
</dbReference>
<keyword evidence="8" id="KW-0066">ATP synthesis</keyword>
<sequence length="133" mass="14806">METNLMQLKILLPYGVFADIKNVKRIVAETTDGSYGILPRRLDCTAALVTGILVYETEDEGEKYIAVNDGILIKAGAQVSISVRHAIGNAPLGKLRAMVEKEMVELDELEINARNVMAKLETGFLRNFQNLRR</sequence>
<proteinExistence type="inferred from homology"/>
<reference evidence="11 12" key="1">
    <citation type="submission" date="2019-01" db="EMBL/GenBank/DDBJ databases">
        <title>Genome sequence of the Antarctic species Gelidibacter gilvus ACAM 158(T).</title>
        <authorList>
            <person name="Bowman J.P."/>
        </authorList>
    </citation>
    <scope>NUCLEOTIDE SEQUENCE [LARGE SCALE GENOMIC DNA]</scope>
    <source>
        <strain evidence="11 12">IC158</strain>
    </source>
</reference>
<name>A0A4V1LMT6_9FLAO</name>
<evidence type="ECO:0000256" key="1">
    <source>
        <dbReference type="ARBA" id="ARBA00003543"/>
    </source>
</evidence>
<accession>A0A4V1LMT6</accession>
<gene>
    <name evidence="8" type="primary">atpC</name>
    <name evidence="11" type="ORF">ESZ48_11505</name>
</gene>
<feature type="coiled-coil region" evidence="9">
    <location>
        <begin position="92"/>
        <end position="119"/>
    </location>
</feature>
<dbReference type="InterPro" id="IPR001469">
    <property type="entry name" value="ATP_synth_F1_dsu/esu"/>
</dbReference>
<dbReference type="InterPro" id="IPR024037">
    <property type="entry name" value="Alt_ATP_synth_F1_esu"/>
</dbReference>
<dbReference type="GO" id="GO:0012505">
    <property type="term" value="C:endomembrane system"/>
    <property type="evidence" value="ECO:0007669"/>
    <property type="project" value="UniProtKB-SubCell"/>
</dbReference>
<comment type="subunit">
    <text evidence="8">F-type ATPases have 2 components, CF(1) - the catalytic core - and CF(0) - the membrane proton channel. CF(1) has five subunits: alpha(3), beta(3), gamma(1), delta(1), epsilon(1). CF(0) has three main subunits: a, b and c.</text>
</comment>
<keyword evidence="8" id="KW-1003">Cell membrane</keyword>
<dbReference type="InterPro" id="IPR020546">
    <property type="entry name" value="ATP_synth_F1_dsu/esu_N"/>
</dbReference>
<evidence type="ECO:0000256" key="4">
    <source>
        <dbReference type="ARBA" id="ARBA00022448"/>
    </source>
</evidence>
<dbReference type="Proteomes" id="UP000289792">
    <property type="component" value="Unassembled WGS sequence"/>
</dbReference>
<dbReference type="Pfam" id="PF02823">
    <property type="entry name" value="ATP-synt_DE_N"/>
    <property type="match status" value="1"/>
</dbReference>
<protein>
    <recommendedName>
        <fullName evidence="8">ATP synthase epsilon chain</fullName>
    </recommendedName>
    <alternativeName>
        <fullName evidence="8">ATP synthase F1 sector epsilon subunit</fullName>
    </alternativeName>
    <alternativeName>
        <fullName evidence="8">F-ATPase epsilon subunit</fullName>
    </alternativeName>
</protein>
<comment type="subcellular location">
    <subcellularLocation>
        <location evidence="8">Cell membrane</location>
        <topology evidence="8">Peripheral membrane protein</topology>
    </subcellularLocation>
    <subcellularLocation>
        <location evidence="2">Endomembrane system</location>
        <topology evidence="2">Peripheral membrane protein</topology>
    </subcellularLocation>
</comment>
<evidence type="ECO:0000256" key="3">
    <source>
        <dbReference type="ARBA" id="ARBA00005712"/>
    </source>
</evidence>
<dbReference type="GO" id="GO:0045259">
    <property type="term" value="C:proton-transporting ATP synthase complex"/>
    <property type="evidence" value="ECO:0007669"/>
    <property type="project" value="UniProtKB-KW"/>
</dbReference>
<organism evidence="11 12">
    <name type="scientific">Gelidibacter gilvus</name>
    <dbReference type="NCBI Taxonomy" id="59602"/>
    <lineage>
        <taxon>Bacteria</taxon>
        <taxon>Pseudomonadati</taxon>
        <taxon>Bacteroidota</taxon>
        <taxon>Flavobacteriia</taxon>
        <taxon>Flavobacteriales</taxon>
        <taxon>Flavobacteriaceae</taxon>
        <taxon>Gelidibacter</taxon>
    </lineage>
</organism>
<dbReference type="OrthoDB" id="9804110at2"/>
<comment type="function">
    <text evidence="1 8">Produces ATP from ADP in the presence of a proton gradient across the membrane.</text>
</comment>
<dbReference type="HAMAP" id="MF_00530">
    <property type="entry name" value="ATP_synth_epsil_bac"/>
    <property type="match status" value="1"/>
</dbReference>
<keyword evidence="6 8" id="KW-0472">Membrane</keyword>
<keyword evidence="7 8" id="KW-0139">CF(1)</keyword>
<keyword evidence="4 8" id="KW-0813">Transport</keyword>
<evidence type="ECO:0000256" key="2">
    <source>
        <dbReference type="ARBA" id="ARBA00004184"/>
    </source>
</evidence>
<dbReference type="SUPFAM" id="SSF51344">
    <property type="entry name" value="Epsilon subunit of F1F0-ATP synthase N-terminal domain"/>
    <property type="match status" value="1"/>
</dbReference>
<comment type="similarity">
    <text evidence="3 8">Belongs to the ATPase epsilon chain family.</text>
</comment>
<keyword evidence="5 8" id="KW-0406">Ion transport</keyword>
<dbReference type="GO" id="GO:0005886">
    <property type="term" value="C:plasma membrane"/>
    <property type="evidence" value="ECO:0007669"/>
    <property type="project" value="UniProtKB-SubCell"/>
</dbReference>
<keyword evidence="9" id="KW-0175">Coiled coil</keyword>
<evidence type="ECO:0000256" key="8">
    <source>
        <dbReference type="HAMAP-Rule" id="MF_00530"/>
    </source>
</evidence>
<evidence type="ECO:0000313" key="11">
    <source>
        <dbReference type="EMBL" id="RXJ49626.1"/>
    </source>
</evidence>
<evidence type="ECO:0000256" key="9">
    <source>
        <dbReference type="SAM" id="Coils"/>
    </source>
</evidence>
<evidence type="ECO:0000256" key="7">
    <source>
        <dbReference type="ARBA" id="ARBA00023196"/>
    </source>
</evidence>
<comment type="caution">
    <text evidence="11">The sequence shown here is derived from an EMBL/GenBank/DDBJ whole genome shotgun (WGS) entry which is preliminary data.</text>
</comment>
<feature type="domain" description="ATP synthase F1 complex delta/epsilon subunit N-terminal" evidence="10">
    <location>
        <begin position="6"/>
        <end position="86"/>
    </location>
</feature>
<evidence type="ECO:0000256" key="5">
    <source>
        <dbReference type="ARBA" id="ARBA00023065"/>
    </source>
</evidence>
<evidence type="ECO:0000259" key="10">
    <source>
        <dbReference type="Pfam" id="PF02823"/>
    </source>
</evidence>
<dbReference type="GO" id="GO:0046933">
    <property type="term" value="F:proton-transporting ATP synthase activity, rotational mechanism"/>
    <property type="evidence" value="ECO:0007669"/>
    <property type="project" value="UniProtKB-UniRule"/>
</dbReference>
<dbReference type="EMBL" id="SDDZ01000006">
    <property type="protein sequence ID" value="RXJ49626.1"/>
    <property type="molecule type" value="Genomic_DNA"/>
</dbReference>
<dbReference type="InterPro" id="IPR036771">
    <property type="entry name" value="ATPsynth_dsu/esu_N"/>
</dbReference>
<keyword evidence="8" id="KW-0375">Hydrogen ion transport</keyword>
<dbReference type="NCBIfam" id="NF004871">
    <property type="entry name" value="PRK06228.1"/>
    <property type="match status" value="1"/>
</dbReference>
<dbReference type="Gene3D" id="2.60.15.10">
    <property type="entry name" value="F0F1 ATP synthase delta/epsilon subunit, N-terminal"/>
    <property type="match status" value="1"/>
</dbReference>
<evidence type="ECO:0000256" key="6">
    <source>
        <dbReference type="ARBA" id="ARBA00023136"/>
    </source>
</evidence>
<evidence type="ECO:0000313" key="12">
    <source>
        <dbReference type="Proteomes" id="UP000289792"/>
    </source>
</evidence>
<dbReference type="NCBIfam" id="TIGR03166">
    <property type="entry name" value="alt_F1F0_F1_eps"/>
    <property type="match status" value="1"/>
</dbReference>